<protein>
    <submittedName>
        <fullName evidence="1">Uncharacterized protein</fullName>
    </submittedName>
</protein>
<keyword evidence="2" id="KW-1185">Reference proteome</keyword>
<organism evidence="1 2">
    <name type="scientific">Ceratopteris richardii</name>
    <name type="common">Triangle waterfern</name>
    <dbReference type="NCBI Taxonomy" id="49495"/>
    <lineage>
        <taxon>Eukaryota</taxon>
        <taxon>Viridiplantae</taxon>
        <taxon>Streptophyta</taxon>
        <taxon>Embryophyta</taxon>
        <taxon>Tracheophyta</taxon>
        <taxon>Polypodiopsida</taxon>
        <taxon>Polypodiidae</taxon>
        <taxon>Polypodiales</taxon>
        <taxon>Pteridineae</taxon>
        <taxon>Pteridaceae</taxon>
        <taxon>Parkerioideae</taxon>
        <taxon>Ceratopteris</taxon>
    </lineage>
</organism>
<proteinExistence type="predicted"/>
<evidence type="ECO:0000313" key="1">
    <source>
        <dbReference type="EMBL" id="KAH7288747.1"/>
    </source>
</evidence>
<name>A0A8T2QY13_CERRI</name>
<reference evidence="1" key="1">
    <citation type="submission" date="2021-08" db="EMBL/GenBank/DDBJ databases">
        <title>WGS assembly of Ceratopteris richardii.</title>
        <authorList>
            <person name="Marchant D.B."/>
            <person name="Chen G."/>
            <person name="Jenkins J."/>
            <person name="Shu S."/>
            <person name="Leebens-Mack J."/>
            <person name="Grimwood J."/>
            <person name="Schmutz J."/>
            <person name="Soltis P."/>
            <person name="Soltis D."/>
            <person name="Chen Z.-H."/>
        </authorList>
    </citation>
    <scope>NUCLEOTIDE SEQUENCE</scope>
    <source>
        <strain evidence="1">Whitten #5841</strain>
        <tissue evidence="1">Leaf</tissue>
    </source>
</reference>
<comment type="caution">
    <text evidence="1">The sequence shown here is derived from an EMBL/GenBank/DDBJ whole genome shotgun (WGS) entry which is preliminary data.</text>
</comment>
<sequence length="214" mass="24778">MLGRPEEEEEVLGRPEEEEVLGRPDEEDFFELLMGNRVATGLVKNITDSAKLRRTFEAELAQQELRRRFEAELAQQETGEIKVYGYFGIWAKIEYTPRNQFYIVRLEALGAYLSLRKHFKRHDVVFATNKLQVTGNVAVARRVSDDDAMDMIFTRTGHLVNPSPCTFLTFVDSAEVNSRMWALLSLLPLYLQIHNHNKLANLLSLFFNIKEVRQ</sequence>
<accession>A0A8T2QY13</accession>
<dbReference type="OrthoDB" id="1970244at2759"/>
<dbReference type="EMBL" id="CM035436">
    <property type="protein sequence ID" value="KAH7288747.1"/>
    <property type="molecule type" value="Genomic_DNA"/>
</dbReference>
<evidence type="ECO:0000313" key="2">
    <source>
        <dbReference type="Proteomes" id="UP000825935"/>
    </source>
</evidence>
<dbReference type="Proteomes" id="UP000825935">
    <property type="component" value="Chromosome 31"/>
</dbReference>
<dbReference type="AlphaFoldDB" id="A0A8T2QY13"/>
<gene>
    <name evidence="1" type="ORF">KP509_31G040000</name>
</gene>